<reference evidence="1 2" key="1">
    <citation type="submission" date="2016-09" db="EMBL/GenBank/DDBJ databases">
        <title>Rhizobium sp. nov., a novel species isolated from the rice rhizosphere.</title>
        <authorList>
            <person name="Zhao J."/>
            <person name="Zhang X."/>
        </authorList>
    </citation>
    <scope>NUCLEOTIDE SEQUENCE [LARGE SCALE GENOMIC DNA]</scope>
    <source>
        <strain evidence="1 2">1.7048</strain>
    </source>
</reference>
<organism evidence="1 2">
    <name type="scientific">Xaviernesmea oryzae</name>
    <dbReference type="NCBI Taxonomy" id="464029"/>
    <lineage>
        <taxon>Bacteria</taxon>
        <taxon>Pseudomonadati</taxon>
        <taxon>Pseudomonadota</taxon>
        <taxon>Alphaproteobacteria</taxon>
        <taxon>Hyphomicrobiales</taxon>
        <taxon>Rhizobiaceae</taxon>
        <taxon>Rhizobium/Agrobacterium group</taxon>
        <taxon>Xaviernesmea</taxon>
    </lineage>
</organism>
<comment type="caution">
    <text evidence="1">The sequence shown here is derived from an EMBL/GenBank/DDBJ whole genome shotgun (WGS) entry which is preliminary data.</text>
</comment>
<keyword evidence="2" id="KW-1185">Reference proteome</keyword>
<evidence type="ECO:0000313" key="2">
    <source>
        <dbReference type="Proteomes" id="UP000186364"/>
    </source>
</evidence>
<accession>A0A1Q9AT47</accession>
<dbReference type="Proteomes" id="UP000186364">
    <property type="component" value="Unassembled WGS sequence"/>
</dbReference>
<dbReference type="EMBL" id="MKIP01000057">
    <property type="protein sequence ID" value="OLP58600.1"/>
    <property type="molecule type" value="Genomic_DNA"/>
</dbReference>
<evidence type="ECO:0000313" key="1">
    <source>
        <dbReference type="EMBL" id="OLP58600.1"/>
    </source>
</evidence>
<dbReference type="AlphaFoldDB" id="A0A1Q9AT47"/>
<gene>
    <name evidence="1" type="ORF">BJF93_17275</name>
</gene>
<name>A0A1Q9AT47_9HYPH</name>
<protein>
    <submittedName>
        <fullName evidence="1">Uncharacterized protein</fullName>
    </submittedName>
</protein>
<proteinExistence type="predicted"/>
<sequence length="60" mass="6827">MFWRSAAFAVAWAVGHASKRRPATKSAMMTHHVRILLITRPILPLGKKFKLFLKAPRRAS</sequence>